<proteinExistence type="predicted"/>
<evidence type="ECO:0000313" key="2">
    <source>
        <dbReference type="Proteomes" id="UP000014073"/>
    </source>
</evidence>
<dbReference type="EMBL" id="ACBW01000211">
    <property type="protein sequence ID" value="EEF77800.1"/>
    <property type="molecule type" value="Genomic_DNA"/>
</dbReference>
<dbReference type="AlphaFoldDB" id="S0FCD5"/>
<gene>
    <name evidence="1" type="ORF">BACCOPRO_03323</name>
</gene>
<accession>S0FCD5</accession>
<organism evidence="1 2">
    <name type="scientific">Phocaeicola coprophilus DSM 18228 = JCM 13818</name>
    <dbReference type="NCBI Taxonomy" id="547042"/>
    <lineage>
        <taxon>Bacteria</taxon>
        <taxon>Pseudomonadati</taxon>
        <taxon>Bacteroidota</taxon>
        <taxon>Bacteroidia</taxon>
        <taxon>Bacteroidales</taxon>
        <taxon>Bacteroidaceae</taxon>
        <taxon>Phocaeicola</taxon>
    </lineage>
</organism>
<dbReference type="HOGENOM" id="CLU_3076628_0_0_10"/>
<name>S0FCD5_9BACT</name>
<dbReference type="STRING" id="547042.BACCOPRO_03323"/>
<sequence length="52" mass="5987">MLLSIFCQIFKHKDTFFHGISKKVSLLKIPRITIHGGNIDLPQPTVYFNLTD</sequence>
<comment type="caution">
    <text evidence="1">The sequence shown here is derived from an EMBL/GenBank/DDBJ whole genome shotgun (WGS) entry which is preliminary data.</text>
</comment>
<evidence type="ECO:0000313" key="1">
    <source>
        <dbReference type="EMBL" id="EEF77800.1"/>
    </source>
</evidence>
<reference evidence="1 2" key="1">
    <citation type="submission" date="2008-12" db="EMBL/GenBank/DDBJ databases">
        <authorList>
            <person name="Fulton L."/>
            <person name="Clifton S."/>
            <person name="Fulton B."/>
            <person name="Xu J."/>
            <person name="Minx P."/>
            <person name="Pepin K.H."/>
            <person name="Johnson M."/>
            <person name="Bhonagiri V."/>
            <person name="Nash W.E."/>
            <person name="Mardis E.R."/>
            <person name="Wilson R.K."/>
        </authorList>
    </citation>
    <scope>NUCLEOTIDE SEQUENCE [LARGE SCALE GENOMIC DNA]</scope>
    <source>
        <strain evidence="1 2">DSM 18228</strain>
    </source>
</reference>
<keyword evidence="2" id="KW-1185">Reference proteome</keyword>
<dbReference type="Proteomes" id="UP000014073">
    <property type="component" value="Unassembled WGS sequence"/>
</dbReference>
<protein>
    <submittedName>
        <fullName evidence="1">Uncharacterized protein</fullName>
    </submittedName>
</protein>